<dbReference type="RefSeq" id="YP_008992363.1">
    <property type="nucleotide sequence ID" value="NC_023209.1"/>
</dbReference>
<accession>V9P4S9</accession>
<dbReference type="EMBL" id="KF177345">
    <property type="protein sequence ID" value="AGU16625.1"/>
    <property type="molecule type" value="Genomic_DNA"/>
</dbReference>
<dbReference type="GeneID" id="18126371"/>
<reference evidence="1" key="1">
    <citation type="submission" date="2013-05" db="EMBL/GenBank/DDBJ databases">
        <title>The Mitochondrial Genome of the medicinal plant Salvia miltiorrhiza.</title>
        <authorList>
            <person name="Qian J."/>
        </authorList>
    </citation>
    <scope>NUCLEOTIDE SEQUENCE</scope>
</reference>
<organism evidence="1">
    <name type="scientific">Salvia miltiorrhiza</name>
    <name type="common">Chinese sage</name>
    <dbReference type="NCBI Taxonomy" id="226208"/>
    <lineage>
        <taxon>Eukaryota</taxon>
        <taxon>Viridiplantae</taxon>
        <taxon>Streptophyta</taxon>
        <taxon>Embryophyta</taxon>
        <taxon>Tracheophyta</taxon>
        <taxon>Spermatophyta</taxon>
        <taxon>Magnoliopsida</taxon>
        <taxon>eudicotyledons</taxon>
        <taxon>Gunneridae</taxon>
        <taxon>Pentapetalae</taxon>
        <taxon>asterids</taxon>
        <taxon>lamiids</taxon>
        <taxon>Lamiales</taxon>
        <taxon>Lamiaceae</taxon>
        <taxon>Nepetoideae</taxon>
        <taxon>Mentheae</taxon>
        <taxon>Salviinae</taxon>
        <taxon>Salvia</taxon>
        <taxon>Salvia incertae sedis</taxon>
    </lineage>
</organism>
<name>V9P4S9_SALMI</name>
<evidence type="ECO:0000313" key="1">
    <source>
        <dbReference type="EMBL" id="AGU16625.1"/>
    </source>
</evidence>
<dbReference type="AlphaFoldDB" id="V9P4S9"/>
<gene>
    <name evidence="1" type="primary">orf128b</name>
    <name evidence="1" type="ORF">Salmi_Mp097</name>
</gene>
<dbReference type="OrthoDB" id="1703480at2759"/>
<geneLocation type="mitochondrion" evidence="1"/>
<proteinExistence type="predicted"/>
<sequence length="128" mass="13987">MKSLLVPLTEQEIKEALYSVSKDSNSRLAEKGPVRARTKGRCQAEVYKSHRSISAQSLLAASVGFRSFLSFLRVGKSGSIRRKRSHLSLNGSRPSSFIGRNVKVGAAKRPDPEFIENGVLGTGQTEII</sequence>
<keyword evidence="1" id="KW-0496">Mitochondrion</keyword>
<dbReference type="KEGG" id="smil:18126371"/>
<protein>
    <submittedName>
        <fullName evidence="1">Uncharacterized protein</fullName>
    </submittedName>
</protein>